<evidence type="ECO:0000256" key="1">
    <source>
        <dbReference type="SAM" id="Phobius"/>
    </source>
</evidence>
<evidence type="ECO:0000313" key="3">
    <source>
        <dbReference type="Proteomes" id="UP000601435"/>
    </source>
</evidence>
<keyword evidence="1" id="KW-0472">Membrane</keyword>
<keyword evidence="1" id="KW-1133">Transmembrane helix</keyword>
<dbReference type="AlphaFoldDB" id="A0A813C7N8"/>
<dbReference type="OrthoDB" id="443812at2759"/>
<reference evidence="2" key="1">
    <citation type="submission" date="2021-02" db="EMBL/GenBank/DDBJ databases">
        <authorList>
            <person name="Dougan E. K."/>
            <person name="Rhodes N."/>
            <person name="Thang M."/>
            <person name="Chan C."/>
        </authorList>
    </citation>
    <scope>NUCLEOTIDE SEQUENCE</scope>
</reference>
<comment type="caution">
    <text evidence="2">The sequence shown here is derived from an EMBL/GenBank/DDBJ whole genome shotgun (WGS) entry which is preliminary data.</text>
</comment>
<dbReference type="EMBL" id="CAJNJA010091235">
    <property type="protein sequence ID" value="CAE7940403.1"/>
    <property type="molecule type" value="Genomic_DNA"/>
</dbReference>
<evidence type="ECO:0000313" key="2">
    <source>
        <dbReference type="EMBL" id="CAE7940403.1"/>
    </source>
</evidence>
<feature type="non-terminal residue" evidence="2">
    <location>
        <position position="349"/>
    </location>
</feature>
<sequence>MDKVIEKVSGKEWHYEALSLPQVGHMPASDIAEPITIEQFLQAACRRCDHVKSTTLLFDVHFKVAEFGGLARVGELIQQGELDHLPLPLCLGGKLPPSAKMGAVIQNLEDGTMNVVKILHFPDKVCVAHVSKLCTGNAYVPVFRQGPWAVKKAVQHLLQRLHGFRIMWNQVSEKQPSMRKTQSAQWAPEDEELRKGIDFINSLAPEGDALNEQTFWILSSIREQPGTPIEGWPESKVRNMAQNKSRGLAGAQPLSHYPLHTYSMKDFMSTVLLPLIYPLLVVHGIIMVGWPGVGKTPALICMIVAIGRYHIRKLGLNTQPSWRRAKALDNFRHRIPQLYEGVFLDDPSR</sequence>
<dbReference type="Proteomes" id="UP000601435">
    <property type="component" value="Unassembled WGS sequence"/>
</dbReference>
<gene>
    <name evidence="2" type="ORF">SNEC2469_LOCUS33877</name>
</gene>
<proteinExistence type="predicted"/>
<keyword evidence="3" id="KW-1185">Reference proteome</keyword>
<accession>A0A813C7N8</accession>
<keyword evidence="1" id="KW-0812">Transmembrane</keyword>
<protein>
    <submittedName>
        <fullName evidence="2">Uncharacterized protein</fullName>
    </submittedName>
</protein>
<feature type="transmembrane region" description="Helical" evidence="1">
    <location>
        <begin position="271"/>
        <end position="290"/>
    </location>
</feature>
<feature type="non-terminal residue" evidence="2">
    <location>
        <position position="1"/>
    </location>
</feature>
<organism evidence="2 3">
    <name type="scientific">Symbiodinium necroappetens</name>
    <dbReference type="NCBI Taxonomy" id="1628268"/>
    <lineage>
        <taxon>Eukaryota</taxon>
        <taxon>Sar</taxon>
        <taxon>Alveolata</taxon>
        <taxon>Dinophyceae</taxon>
        <taxon>Suessiales</taxon>
        <taxon>Symbiodiniaceae</taxon>
        <taxon>Symbiodinium</taxon>
    </lineage>
</organism>
<name>A0A813C7N8_9DINO</name>